<proteinExistence type="predicted"/>
<feature type="transmembrane region" description="Helical" evidence="1">
    <location>
        <begin position="199"/>
        <end position="216"/>
    </location>
</feature>
<evidence type="ECO:0000256" key="1">
    <source>
        <dbReference type="SAM" id="Phobius"/>
    </source>
</evidence>
<keyword evidence="1" id="KW-0472">Membrane</keyword>
<feature type="transmembrane region" description="Helical" evidence="1">
    <location>
        <begin position="6"/>
        <end position="26"/>
    </location>
</feature>
<organism evidence="2 3">
    <name type="scientific">Candidatus Nomurabacteria bacterium RIFCSPLOWO2_12_FULL_46_14</name>
    <dbReference type="NCBI Taxonomy" id="1801797"/>
    <lineage>
        <taxon>Bacteria</taxon>
        <taxon>Candidatus Nomuraibacteriota</taxon>
    </lineage>
</organism>
<reference evidence="2 3" key="1">
    <citation type="journal article" date="2016" name="Nat. Commun.">
        <title>Thousands of microbial genomes shed light on interconnected biogeochemical processes in an aquifer system.</title>
        <authorList>
            <person name="Anantharaman K."/>
            <person name="Brown C.T."/>
            <person name="Hug L.A."/>
            <person name="Sharon I."/>
            <person name="Castelle C.J."/>
            <person name="Probst A.J."/>
            <person name="Thomas B.C."/>
            <person name="Singh A."/>
            <person name="Wilkins M.J."/>
            <person name="Karaoz U."/>
            <person name="Brodie E.L."/>
            <person name="Williams K.H."/>
            <person name="Hubbard S.S."/>
            <person name="Banfield J.F."/>
        </authorList>
    </citation>
    <scope>NUCLEOTIDE SEQUENCE [LARGE SCALE GENOMIC DNA]</scope>
</reference>
<feature type="transmembrane region" description="Helical" evidence="1">
    <location>
        <begin position="222"/>
        <end position="247"/>
    </location>
</feature>
<evidence type="ECO:0000313" key="3">
    <source>
        <dbReference type="Proteomes" id="UP000176192"/>
    </source>
</evidence>
<keyword evidence="1" id="KW-0812">Transmembrane</keyword>
<comment type="caution">
    <text evidence="2">The sequence shown here is derived from an EMBL/GenBank/DDBJ whole genome shotgun (WGS) entry which is preliminary data.</text>
</comment>
<dbReference type="AlphaFoldDB" id="A0A1F6YCV0"/>
<gene>
    <name evidence="2" type="ORF">A3G06_02950</name>
</gene>
<keyword evidence="1" id="KW-1133">Transmembrane helix</keyword>
<feature type="transmembrane region" description="Helical" evidence="1">
    <location>
        <begin position="69"/>
        <end position="87"/>
    </location>
</feature>
<evidence type="ECO:0000313" key="2">
    <source>
        <dbReference type="EMBL" id="OGJ04194.1"/>
    </source>
</evidence>
<sequence>MMIIIFWSILSTVGLLVAMWYLTSIFNPHGRINYPMILWKSIGHIISWILIIIGIASLIALYISTRDLLLFLKILAGILTVVFIVKLKFTPLEMPFNDVMGSLYSEGGLRFGGFQTGEFLEATEPLEKKQPGIREKIVGEAHYLVFWLHKFPEIAFFLGIVFYKNLWTAFLLFIAAFIFEFIRFYLFGSSPFLSGVCRFWNWIEIPAFSIASIILWPEGNFLSVILIVFLIIQGWFDLVATICMLPVRLIGGRIIYKKYGGHCHNMEGTAMNFVINRWRLKLFPTDKFNIDDKSK</sequence>
<feature type="transmembrane region" description="Helical" evidence="1">
    <location>
        <begin position="38"/>
        <end position="63"/>
    </location>
</feature>
<protein>
    <submittedName>
        <fullName evidence="2">Uncharacterized protein</fullName>
    </submittedName>
</protein>
<feature type="transmembrane region" description="Helical" evidence="1">
    <location>
        <begin position="169"/>
        <end position="187"/>
    </location>
</feature>
<dbReference type="Proteomes" id="UP000176192">
    <property type="component" value="Unassembled WGS sequence"/>
</dbReference>
<dbReference type="STRING" id="1801797.A3G06_02950"/>
<name>A0A1F6YCV0_9BACT</name>
<dbReference type="EMBL" id="MFVV01000005">
    <property type="protein sequence ID" value="OGJ04194.1"/>
    <property type="molecule type" value="Genomic_DNA"/>
</dbReference>
<accession>A0A1F6YCV0</accession>